<dbReference type="AlphaFoldDB" id="A0A6B8M796"/>
<dbReference type="Proteomes" id="UP000422569">
    <property type="component" value="Chromosome"/>
</dbReference>
<dbReference type="RefSeq" id="WP_016917893.1">
    <property type="nucleotide sequence ID" value="NZ_CP044331.1"/>
</dbReference>
<evidence type="ECO:0000313" key="2">
    <source>
        <dbReference type="EMBL" id="QGM98346.1"/>
    </source>
</evidence>
<keyword evidence="3" id="KW-1185">Reference proteome</keyword>
<evidence type="ECO:0008006" key="4">
    <source>
        <dbReference type="Google" id="ProtNLM"/>
    </source>
</evidence>
<dbReference type="EMBL" id="CP044331">
    <property type="protein sequence ID" value="QGM98346.1"/>
    <property type="molecule type" value="Genomic_DNA"/>
</dbReference>
<evidence type="ECO:0000313" key="3">
    <source>
        <dbReference type="Proteomes" id="UP000422569"/>
    </source>
</evidence>
<organism evidence="2 3">
    <name type="scientific">Methylocystis parvus</name>
    <dbReference type="NCBI Taxonomy" id="134"/>
    <lineage>
        <taxon>Bacteria</taxon>
        <taxon>Pseudomonadati</taxon>
        <taxon>Pseudomonadota</taxon>
        <taxon>Alphaproteobacteria</taxon>
        <taxon>Hyphomicrobiales</taxon>
        <taxon>Methylocystaceae</taxon>
        <taxon>Methylocystis</taxon>
    </lineage>
</organism>
<accession>A0A6B8M796</accession>
<feature type="chain" id="PRO_5025405855" description="DUF748 domain-containing protein" evidence="1">
    <location>
        <begin position="19"/>
        <end position="560"/>
    </location>
</feature>
<evidence type="ECO:0000256" key="1">
    <source>
        <dbReference type="SAM" id="SignalP"/>
    </source>
</evidence>
<proteinExistence type="predicted"/>
<gene>
    <name evidence="2" type="ORF">F7D14_13230</name>
</gene>
<protein>
    <recommendedName>
        <fullName evidence="4">DUF748 domain-containing protein</fullName>
    </recommendedName>
</protein>
<keyword evidence="1" id="KW-0732">Signal</keyword>
<sequence length="560" mass="58818">MLLAAGAALLAPFAALEAAEGNLVLDNVTLALGGTTYRIPHMELTGATLTAAEFGDLLKGDEKAADGRLARLSAKSLVIPAMTAESVAGGETARMSYRDVRAEDIRAGRIATLRTAGAEQTLDKADGGSERIALGPSAAKGVDLRQLVHMSLGVRLDPQEALKPAIDEESVESVTLQEKDERVTVKTGRITLKGVKGRALASRPSEIMERLEKYEPDKSAADPALLKDLIDAVSSLDVASIEIRDIVANGKGEPADKPYAAKLGRLSAGRIANGTIGDFAFEDFSLQSSDGGRLSLARFALRDARLASFFDNPIPLIGHIEAKGLSGDLPDIRASETSRMKFGLAGAEADFSDLREIAPTKFSARMDDLSIDIASRGETPSTAQFLALGYRNLDLSAALAGEWREKTQEAVFAPLRVVGKDMGALSMNVTFGDVSGAVFSAMPVVSKAAALASSLRSVALTVEGGDLVDRVLALEAKQAKKPLDKLRADYAKSAGTAVAVLLGGGEKARRIGEAVSAYVLKPTRLSVRLSSQKGVGALDALAKQPADILESLDVEAVAER</sequence>
<name>A0A6B8M796_9HYPH</name>
<dbReference type="KEGG" id="mpar:F7D14_13230"/>
<feature type="signal peptide" evidence="1">
    <location>
        <begin position="1"/>
        <end position="18"/>
    </location>
</feature>
<reference evidence="2 3" key="1">
    <citation type="submission" date="2019-09" db="EMBL/GenBank/DDBJ databases">
        <title>Isolation and complete genome sequencing of Methylocystis species.</title>
        <authorList>
            <person name="Rumah B.L."/>
            <person name="Stead C.E."/>
            <person name="Stevens B.C."/>
            <person name="Minton N.P."/>
            <person name="Grosse-Honebrink A."/>
            <person name="Zhang Y."/>
        </authorList>
    </citation>
    <scope>NUCLEOTIDE SEQUENCE [LARGE SCALE GENOMIC DNA]</scope>
    <source>
        <strain evidence="2 3">BRCS2</strain>
    </source>
</reference>